<feature type="region of interest" description="Disordered" evidence="1">
    <location>
        <begin position="170"/>
        <end position="204"/>
    </location>
</feature>
<evidence type="ECO:0000313" key="3">
    <source>
        <dbReference type="EMBL" id="PXF40977.1"/>
    </source>
</evidence>
<accession>A0A2V3IFY1</accession>
<name>A0A2V3IFY1_9FLOR</name>
<dbReference type="STRING" id="448386.A0A2V3IFY1"/>
<dbReference type="Pfam" id="PF08514">
    <property type="entry name" value="STAG"/>
    <property type="match status" value="1"/>
</dbReference>
<dbReference type="InterPro" id="IPR013721">
    <property type="entry name" value="STAG"/>
</dbReference>
<gene>
    <name evidence="3" type="ORF">BWQ96_09308</name>
</gene>
<dbReference type="GO" id="GO:0000785">
    <property type="term" value="C:chromatin"/>
    <property type="evidence" value="ECO:0007669"/>
    <property type="project" value="TreeGrafter"/>
</dbReference>
<dbReference type="GO" id="GO:0003682">
    <property type="term" value="F:chromatin binding"/>
    <property type="evidence" value="ECO:0007669"/>
    <property type="project" value="TreeGrafter"/>
</dbReference>
<feature type="domain" description="STAG" evidence="2">
    <location>
        <begin position="82"/>
        <end position="175"/>
    </location>
</feature>
<dbReference type="GO" id="GO:0007062">
    <property type="term" value="P:sister chromatid cohesion"/>
    <property type="evidence" value="ECO:0007669"/>
    <property type="project" value="TreeGrafter"/>
</dbReference>
<feature type="compositionally biased region" description="Basic and acidic residues" evidence="1">
    <location>
        <begin position="192"/>
        <end position="202"/>
    </location>
</feature>
<organism evidence="3 4">
    <name type="scientific">Gracilariopsis chorda</name>
    <dbReference type="NCBI Taxonomy" id="448386"/>
    <lineage>
        <taxon>Eukaryota</taxon>
        <taxon>Rhodophyta</taxon>
        <taxon>Florideophyceae</taxon>
        <taxon>Rhodymeniophycidae</taxon>
        <taxon>Gracilariales</taxon>
        <taxon>Gracilariaceae</taxon>
        <taxon>Gracilariopsis</taxon>
    </lineage>
</organism>
<dbReference type="Proteomes" id="UP000247409">
    <property type="component" value="Unassembled WGS sequence"/>
</dbReference>
<evidence type="ECO:0000256" key="1">
    <source>
        <dbReference type="SAM" id="MobiDB-lite"/>
    </source>
</evidence>
<comment type="caution">
    <text evidence="3">The sequence shown here is derived from an EMBL/GenBank/DDBJ whole genome shotgun (WGS) entry which is preliminary data.</text>
</comment>
<reference evidence="3 4" key="1">
    <citation type="journal article" date="2018" name="Mol. Biol. Evol.">
        <title>Analysis of the draft genome of the red seaweed Gracilariopsis chorda provides insights into genome size evolution in Rhodophyta.</title>
        <authorList>
            <person name="Lee J."/>
            <person name="Yang E.C."/>
            <person name="Graf L."/>
            <person name="Yang J.H."/>
            <person name="Qiu H."/>
            <person name="Zel Zion U."/>
            <person name="Chan C.X."/>
            <person name="Stephens T.G."/>
            <person name="Weber A.P.M."/>
            <person name="Boo G.H."/>
            <person name="Boo S.M."/>
            <person name="Kim K.M."/>
            <person name="Shin Y."/>
            <person name="Jung M."/>
            <person name="Lee S.J."/>
            <person name="Yim H.S."/>
            <person name="Lee J.H."/>
            <person name="Bhattacharya D."/>
            <person name="Yoon H.S."/>
        </authorList>
    </citation>
    <scope>NUCLEOTIDE SEQUENCE [LARGE SCALE GENOMIC DNA]</scope>
    <source>
        <strain evidence="3 4">SKKU-2015</strain>
        <tissue evidence="3">Whole body</tissue>
    </source>
</reference>
<evidence type="ECO:0000313" key="4">
    <source>
        <dbReference type="Proteomes" id="UP000247409"/>
    </source>
</evidence>
<dbReference type="AlphaFoldDB" id="A0A2V3IFY1"/>
<dbReference type="InterPro" id="IPR039662">
    <property type="entry name" value="Cohesin_Scc3/SA"/>
</dbReference>
<protein>
    <submittedName>
        <fullName evidence="3">Cohesin subunit SA-3</fullName>
    </submittedName>
</protein>
<dbReference type="GO" id="GO:0005634">
    <property type="term" value="C:nucleus"/>
    <property type="evidence" value="ECO:0007669"/>
    <property type="project" value="TreeGrafter"/>
</dbReference>
<dbReference type="PANTHER" id="PTHR11199:SF0">
    <property type="entry name" value="LD34181P-RELATED"/>
    <property type="match status" value="1"/>
</dbReference>
<dbReference type="GO" id="GO:0008278">
    <property type="term" value="C:cohesin complex"/>
    <property type="evidence" value="ECO:0007669"/>
    <property type="project" value="TreeGrafter"/>
</dbReference>
<dbReference type="PANTHER" id="PTHR11199">
    <property type="entry name" value="STROMAL ANTIGEN"/>
    <property type="match status" value="1"/>
</dbReference>
<keyword evidence="4" id="KW-1185">Reference proteome</keyword>
<dbReference type="OrthoDB" id="5317at2759"/>
<proteinExistence type="predicted"/>
<dbReference type="EMBL" id="NBIV01000248">
    <property type="protein sequence ID" value="PXF40977.1"/>
    <property type="molecule type" value="Genomic_DNA"/>
</dbReference>
<evidence type="ECO:0000259" key="2">
    <source>
        <dbReference type="Pfam" id="PF08514"/>
    </source>
</evidence>
<sequence length="254" mass="28390">MLHKPSSPPGLFTACMSHVSINGLEAMSAIVFLVISAARPVPFSREQLVTSDMIIANEPQESVRDLCQVLAVDAPEKVVVLAKDTPSRRVRRTYEDFWRRVAAEAPDIVLYHTDCFETLILWLESMCSSPIRALRLSASFAAYRLVDGFIEVGTQLRKRLASIQRQLSTEKRDSGISQRNDSARGAKKRPAQGKEKKKELSPKGKALANKVDELNAKNSEITELSDRVYRSIFIDRHRDIYAEVRSMSLSALGG</sequence>
<dbReference type="PROSITE" id="PS51257">
    <property type="entry name" value="PROKAR_LIPOPROTEIN"/>
    <property type="match status" value="1"/>
</dbReference>